<evidence type="ECO:0000313" key="2">
    <source>
        <dbReference type="EMBL" id="MBC6498101.1"/>
    </source>
</evidence>
<dbReference type="Proteomes" id="UP000650485">
    <property type="component" value="Unassembled WGS sequence"/>
</dbReference>
<name>A0A923NFJ5_WEICO</name>
<evidence type="ECO:0008006" key="4">
    <source>
        <dbReference type="Google" id="ProtNLM"/>
    </source>
</evidence>
<gene>
    <name evidence="2" type="ORF">H7R52_00715</name>
</gene>
<feature type="region of interest" description="Disordered" evidence="1">
    <location>
        <begin position="461"/>
        <end position="500"/>
    </location>
</feature>
<dbReference type="AlphaFoldDB" id="A0A923NFJ5"/>
<evidence type="ECO:0000256" key="1">
    <source>
        <dbReference type="SAM" id="MobiDB-lite"/>
    </source>
</evidence>
<feature type="compositionally biased region" description="Polar residues" evidence="1">
    <location>
        <begin position="464"/>
        <end position="476"/>
    </location>
</feature>
<protein>
    <recommendedName>
        <fullName evidence="4">Prealbumin-like fold domain-containing protein</fullName>
    </recommendedName>
</protein>
<proteinExistence type="predicted"/>
<reference evidence="2" key="1">
    <citation type="submission" date="2020-08" db="EMBL/GenBank/DDBJ databases">
        <title>Complete genome sequence of Weissella confusa strain FS54 provides insights into metabolic potential.</title>
        <authorList>
            <person name="Fhoula I."/>
            <person name="Najjari A."/>
            <person name="Lekired A."/>
            <person name="Bessrour-Aouam N."/>
            <person name="Jaballah S."/>
            <person name="Klibi N."/>
            <person name="Ouzari H.-I."/>
        </authorList>
    </citation>
    <scope>NUCLEOTIDE SEQUENCE</scope>
    <source>
        <strain evidence="2">FS54</strain>
    </source>
</reference>
<sequence length="1002" mass="107017">MQYCGLASGTYALIEVKAPEGYSMISSTVHLGSAQGGMDLKHAEKFELGVPGTTLPDGTPALRAMLVSMTESGQYQENGQNTLFFMHKDATTGEPMAEMQFNASGSTDIMGDVIWTPVQAWATTHYTAPSGKKIYAADASSDEQAAWLKMFTAAAKSEQFEDYTYNGKAVGSLDAADMQAAAYQTGDIDGTTNLQFDVANDYDSETDKDNVKTFDAGWEIVKTTADGETPLAGAGFDLAVQIDDGDKQDALLNNLYTADHYTFDDQNRVVEDHLDGQLVIQPNESAQKLFSALAAKTTTASERTLNVILDARANSAAQASIINNKIDTAMTDGTKMQGGVTMTPVSGVYNALKTALGTDAAVQQYTDSTVVDDASFSAWLNKNMQISGRSSQLTDTLPYQTNWYSAAIDVAGFDLVNVAHNNPKNKGGLTGHGITYDNFAAADTPATETTGISGGVASKVDKSIQVTGQDPDTWTGQGEEGDPNKDDVIDPDNDDQQGVDRGEDFKWQIQSDLPDDGTTFTTYAGATYGVLELVEPANYVVNPSLKTVTLSAADAVKSTDTNPNADTDSDASDGKVYYTGGEYEFGNFTVNGTTAAAISDAVKGLSQGSDDATTFIGKIEAAIKTALPTGAVLSDYLVAIQMTGSNGTTKFNDLEPVPMVLNLPMQQAAAANDDDGWFGQTDKLNLYAKNYTKKGDLTVEKLDSKTGVGVEGAWIGLFTDKLATAEQDYVDDYNAGKEATDPALQLSDYYAQEKTTATGVAEFDGLHNGQWVVFETSSPDYVEAGSEKFNTNKAEGLTIGTTQYSWDDLLSSDKVSTDSSKVNQDNRGKDTVSEYTITLDLPDGVTEEAFRTAWGDGTTTSADKFFTTAKGWSKAANATDKYTFTAYRMDLGNKVITGYEPAKITTDGTTSDNPNAGKPKICYMAKWKNALLISTIVAPIAFGASPLGDALAQARPGSKNVDPYTAVNVHKMLKTTDGTDAQDIYPKTNPLKKSTISEFVQK</sequence>
<dbReference type="EMBL" id="JACSZT010000002">
    <property type="protein sequence ID" value="MBC6498101.1"/>
    <property type="molecule type" value="Genomic_DNA"/>
</dbReference>
<accession>A0A923NFJ5</accession>
<evidence type="ECO:0000313" key="3">
    <source>
        <dbReference type="Proteomes" id="UP000650485"/>
    </source>
</evidence>
<comment type="caution">
    <text evidence="2">The sequence shown here is derived from an EMBL/GenBank/DDBJ whole genome shotgun (WGS) entry which is preliminary data.</text>
</comment>
<organism evidence="2 3">
    <name type="scientific">Weissella confusa</name>
    <name type="common">Lactobacillus confusus</name>
    <dbReference type="NCBI Taxonomy" id="1583"/>
    <lineage>
        <taxon>Bacteria</taxon>
        <taxon>Bacillati</taxon>
        <taxon>Bacillota</taxon>
        <taxon>Bacilli</taxon>
        <taxon>Lactobacillales</taxon>
        <taxon>Lactobacillaceae</taxon>
        <taxon>Weissella</taxon>
    </lineage>
</organism>